<sequence>MGQVGQLGFVCQSEPIQIFFLYFCRKMRSYVRKADRVKAPSDVIDRAVAKVLDEEKSVSSVAILFKIPRSLTRYVENKKKLGLEEQNRPSIMFLQPIMGIHLRARF</sequence>
<organism evidence="1 2">
    <name type="scientific">Daphnia magna</name>
    <dbReference type="NCBI Taxonomy" id="35525"/>
    <lineage>
        <taxon>Eukaryota</taxon>
        <taxon>Metazoa</taxon>
        <taxon>Ecdysozoa</taxon>
        <taxon>Arthropoda</taxon>
        <taxon>Crustacea</taxon>
        <taxon>Branchiopoda</taxon>
        <taxon>Diplostraca</taxon>
        <taxon>Cladocera</taxon>
        <taxon>Anomopoda</taxon>
        <taxon>Daphniidae</taxon>
        <taxon>Daphnia</taxon>
    </lineage>
</organism>
<reference evidence="1 2" key="1">
    <citation type="submission" date="2016-03" db="EMBL/GenBank/DDBJ databases">
        <title>EvidentialGene: Evidence-directed Construction of Genes on Genomes.</title>
        <authorList>
            <person name="Gilbert D.G."/>
            <person name="Choi J.-H."/>
            <person name="Mockaitis K."/>
            <person name="Colbourne J."/>
            <person name="Pfrender M."/>
        </authorList>
    </citation>
    <scope>NUCLEOTIDE SEQUENCE [LARGE SCALE GENOMIC DNA]</scope>
    <source>
        <strain evidence="1 2">Xinb3</strain>
        <tissue evidence="1">Complete organism</tissue>
    </source>
</reference>
<name>A0A164YJC3_9CRUS</name>
<dbReference type="OrthoDB" id="6357601at2759"/>
<evidence type="ECO:0000313" key="2">
    <source>
        <dbReference type="Proteomes" id="UP000076858"/>
    </source>
</evidence>
<dbReference type="Proteomes" id="UP000076858">
    <property type="component" value="Unassembled WGS sequence"/>
</dbReference>
<evidence type="ECO:0008006" key="3">
    <source>
        <dbReference type="Google" id="ProtNLM"/>
    </source>
</evidence>
<dbReference type="EMBL" id="LRGB01000901">
    <property type="protein sequence ID" value="KZS15314.1"/>
    <property type="molecule type" value="Genomic_DNA"/>
</dbReference>
<dbReference type="AlphaFoldDB" id="A0A164YJC3"/>
<evidence type="ECO:0000313" key="1">
    <source>
        <dbReference type="EMBL" id="KZS15314.1"/>
    </source>
</evidence>
<protein>
    <recommendedName>
        <fullName evidence="3">HTH psq-type domain-containing protein</fullName>
    </recommendedName>
</protein>
<accession>A0A164YJC3</accession>
<proteinExistence type="predicted"/>
<gene>
    <name evidence="1" type="ORF">APZ42_019147</name>
</gene>
<comment type="caution">
    <text evidence="1">The sequence shown here is derived from an EMBL/GenBank/DDBJ whole genome shotgun (WGS) entry which is preliminary data.</text>
</comment>
<keyword evidence="2" id="KW-1185">Reference proteome</keyword>